<dbReference type="GO" id="GO:0003677">
    <property type="term" value="F:DNA binding"/>
    <property type="evidence" value="ECO:0007669"/>
    <property type="project" value="UniProtKB-KW"/>
</dbReference>
<evidence type="ECO:0000256" key="3">
    <source>
        <dbReference type="ARBA" id="ARBA00023163"/>
    </source>
</evidence>
<dbReference type="PROSITE" id="PS51078">
    <property type="entry name" value="ICLR_ED"/>
    <property type="match status" value="1"/>
</dbReference>
<accession>A0ABS4PWQ5</accession>
<feature type="domain" description="IclR-ED" evidence="5">
    <location>
        <begin position="68"/>
        <end position="252"/>
    </location>
</feature>
<comment type="caution">
    <text evidence="6">The sequence shown here is derived from an EMBL/GenBank/DDBJ whole genome shotgun (WGS) entry which is preliminary data.</text>
</comment>
<keyword evidence="1" id="KW-0805">Transcription regulation</keyword>
<dbReference type="SMART" id="SM00346">
    <property type="entry name" value="HTH_ICLR"/>
    <property type="match status" value="1"/>
</dbReference>
<feature type="domain" description="HTH iclR-type" evidence="4">
    <location>
        <begin position="5"/>
        <end position="67"/>
    </location>
</feature>
<dbReference type="Proteomes" id="UP000741013">
    <property type="component" value="Unassembled WGS sequence"/>
</dbReference>
<keyword evidence="2 6" id="KW-0238">DNA-binding</keyword>
<protein>
    <submittedName>
        <fullName evidence="6">DNA-binding IclR family transcriptional regulator</fullName>
    </submittedName>
</protein>
<sequence>MSRAVPAVSRALDILELFRAEEELSAPQIVTRLGLPRTTVHELLNTLADRGYLNRLGDEGTRYRLGVRLFELGGAYESRLDLAREGTVAAALVSARSQETVHVAVRDGDEVLYVAKTDSTHSVRMVSAVGRRLPAHCTAVGKMLLSSLSRTEFDVLYPPGRQLAKMTARSLGTPAELWQALDRVRTDELAHEFCESNDAVSCVAAPVHDRTGAMVAALSLSVPVHRWTSVPGSQWDEWAREGAAHLSLSLGAPAKPAR</sequence>
<gene>
    <name evidence="6" type="ORF">JOM49_004861</name>
</gene>
<dbReference type="Gene3D" id="1.10.10.10">
    <property type="entry name" value="Winged helix-like DNA-binding domain superfamily/Winged helix DNA-binding domain"/>
    <property type="match status" value="1"/>
</dbReference>
<evidence type="ECO:0000259" key="4">
    <source>
        <dbReference type="PROSITE" id="PS51077"/>
    </source>
</evidence>
<evidence type="ECO:0000256" key="1">
    <source>
        <dbReference type="ARBA" id="ARBA00023015"/>
    </source>
</evidence>
<evidence type="ECO:0000313" key="6">
    <source>
        <dbReference type="EMBL" id="MBP2183335.1"/>
    </source>
</evidence>
<dbReference type="SUPFAM" id="SSF55781">
    <property type="entry name" value="GAF domain-like"/>
    <property type="match status" value="1"/>
</dbReference>
<evidence type="ECO:0000256" key="2">
    <source>
        <dbReference type="ARBA" id="ARBA00023125"/>
    </source>
</evidence>
<dbReference type="InterPro" id="IPR005471">
    <property type="entry name" value="Tscrpt_reg_IclR_N"/>
</dbReference>
<keyword evidence="7" id="KW-1185">Reference proteome</keyword>
<dbReference type="Pfam" id="PF01614">
    <property type="entry name" value="IclR_C"/>
    <property type="match status" value="1"/>
</dbReference>
<keyword evidence="3" id="KW-0804">Transcription</keyword>
<dbReference type="PROSITE" id="PS51077">
    <property type="entry name" value="HTH_ICLR"/>
    <property type="match status" value="1"/>
</dbReference>
<organism evidence="6 7">
    <name type="scientific">Amycolatopsis magusensis</name>
    <dbReference type="NCBI Taxonomy" id="882444"/>
    <lineage>
        <taxon>Bacteria</taxon>
        <taxon>Bacillati</taxon>
        <taxon>Actinomycetota</taxon>
        <taxon>Actinomycetes</taxon>
        <taxon>Pseudonocardiales</taxon>
        <taxon>Pseudonocardiaceae</taxon>
        <taxon>Amycolatopsis</taxon>
    </lineage>
</organism>
<dbReference type="EMBL" id="JAGGMS010000001">
    <property type="protein sequence ID" value="MBP2183335.1"/>
    <property type="molecule type" value="Genomic_DNA"/>
</dbReference>
<dbReference type="Gene3D" id="3.30.450.40">
    <property type="match status" value="1"/>
</dbReference>
<dbReference type="PANTHER" id="PTHR30136:SF2">
    <property type="entry name" value="TRANSCRIPTIONAL REGULATOR ICLR"/>
    <property type="match status" value="1"/>
</dbReference>
<dbReference type="Pfam" id="PF09339">
    <property type="entry name" value="HTH_IclR"/>
    <property type="match status" value="1"/>
</dbReference>
<evidence type="ECO:0000313" key="7">
    <source>
        <dbReference type="Proteomes" id="UP000741013"/>
    </source>
</evidence>
<dbReference type="InterPro" id="IPR036388">
    <property type="entry name" value="WH-like_DNA-bd_sf"/>
</dbReference>
<dbReference type="RefSeq" id="WP_209666517.1">
    <property type="nucleotide sequence ID" value="NZ_JAGGMS010000001.1"/>
</dbReference>
<dbReference type="InterPro" id="IPR036390">
    <property type="entry name" value="WH_DNA-bd_sf"/>
</dbReference>
<dbReference type="InterPro" id="IPR029016">
    <property type="entry name" value="GAF-like_dom_sf"/>
</dbReference>
<name>A0ABS4PWQ5_9PSEU</name>
<proteinExistence type="predicted"/>
<dbReference type="InterPro" id="IPR014757">
    <property type="entry name" value="Tscrpt_reg_IclR_C"/>
</dbReference>
<dbReference type="SUPFAM" id="SSF46785">
    <property type="entry name" value="Winged helix' DNA-binding domain"/>
    <property type="match status" value="1"/>
</dbReference>
<reference evidence="6 7" key="1">
    <citation type="submission" date="2021-03" db="EMBL/GenBank/DDBJ databases">
        <title>Sequencing the genomes of 1000 actinobacteria strains.</title>
        <authorList>
            <person name="Klenk H.-P."/>
        </authorList>
    </citation>
    <scope>NUCLEOTIDE SEQUENCE [LARGE SCALE GENOMIC DNA]</scope>
    <source>
        <strain evidence="6 7">DSM 45510</strain>
    </source>
</reference>
<dbReference type="PANTHER" id="PTHR30136">
    <property type="entry name" value="HELIX-TURN-HELIX TRANSCRIPTIONAL REGULATOR, ICLR FAMILY"/>
    <property type="match status" value="1"/>
</dbReference>
<evidence type="ECO:0000259" key="5">
    <source>
        <dbReference type="PROSITE" id="PS51078"/>
    </source>
</evidence>
<dbReference type="InterPro" id="IPR050707">
    <property type="entry name" value="HTH_MetabolicPath_Reg"/>
</dbReference>